<dbReference type="AlphaFoldDB" id="K2R3E5"/>
<evidence type="ECO:0000256" key="1">
    <source>
        <dbReference type="ARBA" id="ARBA00004651"/>
    </source>
</evidence>
<dbReference type="Proteomes" id="UP000007360">
    <property type="component" value="Unassembled WGS sequence"/>
</dbReference>
<evidence type="ECO:0000313" key="6">
    <source>
        <dbReference type="EMBL" id="EKF85747.1"/>
    </source>
</evidence>
<feature type="transmembrane region" description="Helical" evidence="5">
    <location>
        <begin position="233"/>
        <end position="252"/>
    </location>
</feature>
<reference evidence="6 7" key="1">
    <citation type="journal article" date="2012" name="J. Bacteriol.">
        <title>Draft genome sequence of Methanobacterium formicicum DSM 3637, an archaebacterium isolated from the methane producer amoeba Pelomyxa palustris.</title>
        <authorList>
            <person name="Gutierrez G."/>
        </authorList>
    </citation>
    <scope>NUCLEOTIDE SEQUENCE [LARGE SCALE GENOMIC DNA]</scope>
    <source>
        <strain evidence="7">DSM 3637 / PP1</strain>
    </source>
</reference>
<feature type="transmembrane region" description="Helical" evidence="5">
    <location>
        <begin position="44"/>
        <end position="63"/>
    </location>
</feature>
<proteinExistence type="predicted"/>
<evidence type="ECO:0000256" key="2">
    <source>
        <dbReference type="ARBA" id="ARBA00022692"/>
    </source>
</evidence>
<comment type="caution">
    <text evidence="6">The sequence shown here is derived from an EMBL/GenBank/DDBJ whole genome shotgun (WGS) entry which is preliminary data.</text>
</comment>
<evidence type="ECO:0000256" key="3">
    <source>
        <dbReference type="ARBA" id="ARBA00022989"/>
    </source>
</evidence>
<feature type="transmembrane region" description="Helical" evidence="5">
    <location>
        <begin position="276"/>
        <end position="301"/>
    </location>
</feature>
<dbReference type="OrthoDB" id="71285at2157"/>
<dbReference type="GO" id="GO:0005886">
    <property type="term" value="C:plasma membrane"/>
    <property type="evidence" value="ECO:0007669"/>
    <property type="project" value="UniProtKB-SubCell"/>
</dbReference>
<accession>K2R3E5</accession>
<evidence type="ECO:0000256" key="4">
    <source>
        <dbReference type="ARBA" id="ARBA00023136"/>
    </source>
</evidence>
<feature type="transmembrane region" description="Helical" evidence="5">
    <location>
        <begin position="20"/>
        <end position="38"/>
    </location>
</feature>
<organism evidence="6 7">
    <name type="scientific">Methanobacterium formicicum (strain DSM 3637 / PP1)</name>
    <dbReference type="NCBI Taxonomy" id="1204725"/>
    <lineage>
        <taxon>Archaea</taxon>
        <taxon>Methanobacteriati</taxon>
        <taxon>Methanobacteriota</taxon>
        <taxon>Methanomada group</taxon>
        <taxon>Methanobacteria</taxon>
        <taxon>Methanobacteriales</taxon>
        <taxon>Methanobacteriaceae</taxon>
        <taxon>Methanobacterium</taxon>
    </lineage>
</organism>
<feature type="transmembrane region" description="Helical" evidence="5">
    <location>
        <begin position="158"/>
        <end position="176"/>
    </location>
</feature>
<feature type="transmembrane region" description="Helical" evidence="5">
    <location>
        <begin position="110"/>
        <end position="126"/>
    </location>
</feature>
<comment type="subcellular location">
    <subcellularLocation>
        <location evidence="1">Cell membrane</location>
        <topology evidence="1">Multi-pass membrane protein</topology>
    </subcellularLocation>
</comment>
<dbReference type="RefSeq" id="WP_004030629.1">
    <property type="nucleotide sequence ID" value="NZ_AMPO01000005.1"/>
</dbReference>
<gene>
    <name evidence="6" type="primary">ubiA</name>
    <name evidence="6" type="ORF">A994_06695</name>
</gene>
<protein>
    <submittedName>
        <fullName evidence="6">Prenyltransferase</fullName>
    </submittedName>
</protein>
<evidence type="ECO:0000256" key="5">
    <source>
        <dbReference type="SAM" id="Phobius"/>
    </source>
</evidence>
<feature type="transmembrane region" description="Helical" evidence="5">
    <location>
        <begin position="208"/>
        <end position="227"/>
    </location>
</feature>
<keyword evidence="3 5" id="KW-1133">Transmembrane helix</keyword>
<keyword evidence="4 5" id="KW-0472">Membrane</keyword>
<dbReference type="GO" id="GO:0016765">
    <property type="term" value="F:transferase activity, transferring alkyl or aryl (other than methyl) groups"/>
    <property type="evidence" value="ECO:0007669"/>
    <property type="project" value="InterPro"/>
</dbReference>
<dbReference type="Pfam" id="PF01040">
    <property type="entry name" value="UbiA"/>
    <property type="match status" value="1"/>
</dbReference>
<evidence type="ECO:0000313" key="7">
    <source>
        <dbReference type="Proteomes" id="UP000007360"/>
    </source>
</evidence>
<dbReference type="Gene3D" id="1.10.357.140">
    <property type="entry name" value="UbiA prenyltransferase"/>
    <property type="match status" value="1"/>
</dbReference>
<keyword evidence="2 5" id="KW-0812">Transmembrane</keyword>
<dbReference type="PATRIC" id="fig|1204725.3.peg.1344"/>
<dbReference type="InterPro" id="IPR000537">
    <property type="entry name" value="UbiA_prenyltransferase"/>
</dbReference>
<dbReference type="InterPro" id="IPR044878">
    <property type="entry name" value="UbiA_sf"/>
</dbReference>
<name>K2R3E5_METFP</name>
<dbReference type="EMBL" id="AMPO01000005">
    <property type="protein sequence ID" value="EKF85747.1"/>
    <property type="molecule type" value="Genomic_DNA"/>
</dbReference>
<keyword evidence="7" id="KW-1185">Reference proteome</keyword>
<feature type="transmembrane region" description="Helical" evidence="5">
    <location>
        <begin position="84"/>
        <end position="104"/>
    </location>
</feature>
<sequence>MLKNISGIYESSRKFPYEQYLITSFPFFAILFMNGFNISFYSLFLLAPFITVMAGLFMYNTICDAPQDPEFKNPITRGDVSEKTVKLSMWACVILSIFLVLLLYKSYVSDIIFILYLFLSFSYSGLRLRFKETIFGPPVASFLLFCAAPLLLLVEFSYFNFSAILLLLGLFIVYFGHEIKHTIIEYDMDKSANCQTFAVVIGKKNSTIIEYLTLIIGFVIILMSINLIVSSSIITVVFGLLALIAIISTILYGHKNNYDINKDTFYNDLPYITTKILYIGYACLILNIPELIIFFIIWILFTDKYL</sequence>